<sequence>MVKEVDESRLLGYAVVYVDTDDDTATDDTATDDTDKIIGDLQAKLDLNHRVAVELLRNKLPEGLASPLLSWLCKSLPDEFIVKMLICQFAAGCGNGYGLGELHCTRYKCDRYYPFVQLQDWWEHMYGHWKDVFADD</sequence>
<accession>W9HEA5</accession>
<dbReference type="AlphaFoldDB" id="W9HEA5"/>
<protein>
    <submittedName>
        <fullName evidence="1">Uncharacterized protein</fullName>
    </submittedName>
</protein>
<dbReference type="HOGENOM" id="CLU_127209_0_0_1"/>
<proteinExistence type="predicted"/>
<organism evidence="1 2">
    <name type="scientific">Fusarium oxysporum NRRL 32931</name>
    <dbReference type="NCBI Taxonomy" id="660029"/>
    <lineage>
        <taxon>Eukaryota</taxon>
        <taxon>Fungi</taxon>
        <taxon>Dikarya</taxon>
        <taxon>Ascomycota</taxon>
        <taxon>Pezizomycotina</taxon>
        <taxon>Sordariomycetes</taxon>
        <taxon>Hypocreomycetidae</taxon>
        <taxon>Hypocreales</taxon>
        <taxon>Nectriaceae</taxon>
        <taxon>Fusarium</taxon>
        <taxon>Fusarium oxysporum species complex</taxon>
    </lineage>
</organism>
<evidence type="ECO:0000313" key="1">
    <source>
        <dbReference type="EMBL" id="EWY80878.1"/>
    </source>
</evidence>
<gene>
    <name evidence="1" type="ORF">FOYG_16795</name>
</gene>
<dbReference type="EMBL" id="JH717850">
    <property type="protein sequence ID" value="EWY80878.1"/>
    <property type="molecule type" value="Genomic_DNA"/>
</dbReference>
<dbReference type="Proteomes" id="UP000030753">
    <property type="component" value="Unassembled WGS sequence"/>
</dbReference>
<reference evidence="1 2" key="1">
    <citation type="submission" date="2011-06" db="EMBL/GenBank/DDBJ databases">
        <title>The Genome Sequence of Fusarium oxysporum FOSC 3-a.</title>
        <authorList>
            <consortium name="The Broad Institute Genome Sequencing Platform"/>
            <person name="Ma L.-J."/>
            <person name="Gale L.R."/>
            <person name="Schwartz D.C."/>
            <person name="Zhou S."/>
            <person name="Corby-Kistler H."/>
            <person name="Young S.K."/>
            <person name="Zeng Q."/>
            <person name="Gargeya S."/>
            <person name="Fitzgerald M."/>
            <person name="Haas B."/>
            <person name="Abouelleil A."/>
            <person name="Alvarado L."/>
            <person name="Arachchi H.M."/>
            <person name="Berlin A."/>
            <person name="Brown A."/>
            <person name="Chapman S.B."/>
            <person name="Chen Z."/>
            <person name="Dunbar C."/>
            <person name="Freedman E."/>
            <person name="Gearin G."/>
            <person name="Gellesch M."/>
            <person name="Goldberg J."/>
            <person name="Griggs A."/>
            <person name="Gujja S."/>
            <person name="Heiman D."/>
            <person name="Howarth C."/>
            <person name="Larson L."/>
            <person name="Lui A."/>
            <person name="MacDonald P.J.P."/>
            <person name="Mehta T."/>
            <person name="Montmayeur A."/>
            <person name="Murphy C."/>
            <person name="Neiman D."/>
            <person name="Pearson M."/>
            <person name="Priest M."/>
            <person name="Roberts A."/>
            <person name="Saif S."/>
            <person name="Shea T."/>
            <person name="Shenoy N."/>
            <person name="Sisk P."/>
            <person name="Stolte C."/>
            <person name="Sykes S."/>
            <person name="Wortman J."/>
            <person name="Nusbaum C."/>
            <person name="Birren B."/>
        </authorList>
    </citation>
    <scope>NUCLEOTIDE SEQUENCE [LARGE SCALE GENOMIC DNA]</scope>
    <source>
        <strain evidence="2">FOSC 3-a</strain>
    </source>
</reference>
<name>W9HEA5_FUSOX</name>
<evidence type="ECO:0000313" key="2">
    <source>
        <dbReference type="Proteomes" id="UP000030753"/>
    </source>
</evidence>